<dbReference type="RefSeq" id="WP_109365684.1">
    <property type="nucleotide sequence ID" value="NZ_OOFM01000001.1"/>
</dbReference>
<dbReference type="EC" id="7.6.2.11" evidence="8"/>
<comment type="similarity">
    <text evidence="8">Belongs to the ABC transporter superfamily. Spermidine/putrescine importer (TC 3.A.1.11.1) family.</text>
</comment>
<comment type="catalytic activity">
    <reaction evidence="8">
        <text>ATP + H2O + polyamine-[polyamine-binding protein]Side 1 = ADP + phosphate + polyamineSide 2 + [polyamine-binding protein]Side 1.</text>
        <dbReference type="EC" id="7.6.2.11"/>
    </reaction>
</comment>
<dbReference type="InterPro" id="IPR013611">
    <property type="entry name" value="Transp-assoc_OB_typ2"/>
</dbReference>
<comment type="function">
    <text evidence="8">Part of the ABC transporter complex PotABCD involved in spermidine/putrescine import. Responsible for energy coupling to the transport system.</text>
</comment>
<evidence type="ECO:0000256" key="1">
    <source>
        <dbReference type="ARBA" id="ARBA00004533"/>
    </source>
</evidence>
<dbReference type="GO" id="GO:0043190">
    <property type="term" value="C:ATP-binding cassette (ABC) transporter complex"/>
    <property type="evidence" value="ECO:0007669"/>
    <property type="project" value="InterPro"/>
</dbReference>
<dbReference type="Pfam" id="PF08402">
    <property type="entry name" value="TOBE_2"/>
    <property type="match status" value="1"/>
</dbReference>
<evidence type="ECO:0000256" key="2">
    <source>
        <dbReference type="ARBA" id="ARBA00022448"/>
    </source>
</evidence>
<keyword evidence="5 8" id="KW-0067">ATP-binding</keyword>
<evidence type="ECO:0000256" key="5">
    <source>
        <dbReference type="ARBA" id="ARBA00022840"/>
    </source>
</evidence>
<comment type="subcellular location">
    <subcellularLocation>
        <location evidence="1">Cell inner membrane</location>
    </subcellularLocation>
</comment>
<keyword evidence="2 8" id="KW-0813">Transport</keyword>
<comment type="subunit">
    <text evidence="8">The complex is composed of two ATP-binding proteins (PotA), two transmembrane proteins (PotB and PotC) and a solute-binding protein (PotD).</text>
</comment>
<dbReference type="PROSITE" id="PS00211">
    <property type="entry name" value="ABC_TRANSPORTER_1"/>
    <property type="match status" value="1"/>
</dbReference>
<organism evidence="10 11">
    <name type="scientific">Ochrobactrum soli</name>
    <dbReference type="NCBI Taxonomy" id="2448455"/>
    <lineage>
        <taxon>Bacteria</taxon>
        <taxon>Pseudomonadati</taxon>
        <taxon>Pseudomonadota</taxon>
        <taxon>Alphaproteobacteria</taxon>
        <taxon>Hyphomicrobiales</taxon>
        <taxon>Brucellaceae</taxon>
        <taxon>Brucella/Ochrobactrum group</taxon>
        <taxon>Ochrobactrum</taxon>
    </lineage>
</organism>
<dbReference type="InterPro" id="IPR005893">
    <property type="entry name" value="PotA-like"/>
</dbReference>
<evidence type="ECO:0000259" key="9">
    <source>
        <dbReference type="PROSITE" id="PS50893"/>
    </source>
</evidence>
<dbReference type="NCBIfam" id="TIGR01187">
    <property type="entry name" value="potA"/>
    <property type="match status" value="1"/>
</dbReference>
<dbReference type="PANTHER" id="PTHR42781">
    <property type="entry name" value="SPERMIDINE/PUTRESCINE IMPORT ATP-BINDING PROTEIN POTA"/>
    <property type="match status" value="1"/>
</dbReference>
<evidence type="ECO:0000256" key="8">
    <source>
        <dbReference type="RuleBase" id="RU364083"/>
    </source>
</evidence>
<dbReference type="PANTHER" id="PTHR42781:SF4">
    <property type="entry name" value="SPERMIDINE_PUTRESCINE IMPORT ATP-BINDING PROTEIN POTA"/>
    <property type="match status" value="1"/>
</dbReference>
<dbReference type="SUPFAM" id="SSF50331">
    <property type="entry name" value="MOP-like"/>
    <property type="match status" value="1"/>
</dbReference>
<dbReference type="GO" id="GO:0015417">
    <property type="term" value="F:ABC-type polyamine transporter activity"/>
    <property type="evidence" value="ECO:0007669"/>
    <property type="project" value="UniProtKB-EC"/>
</dbReference>
<dbReference type="InterPro" id="IPR003593">
    <property type="entry name" value="AAA+_ATPase"/>
</dbReference>
<dbReference type="GO" id="GO:0016887">
    <property type="term" value="F:ATP hydrolysis activity"/>
    <property type="evidence" value="ECO:0007669"/>
    <property type="project" value="InterPro"/>
</dbReference>
<sequence length="378" mass="41570">MATVITSGSKKSYAGEQNAVRFRGVNKHFGQGAHALTVIRDLNLTIGKGEFFSLLGPSGCGKTTALRMIGGFEHPSEGDVLLDGESIIGVPPYRRDVNMVFQSYSLFPHMDVYENIEYGLRRKKIPRQERRKRIADVVGLAQLDDYVSRRPNQLSGGQQQRVALARALVNRPKVLLLDEPLAALDAKLRGTMQEELRRIQREVGITFVFVTHDQQEAFALSDRVAVMRAGRLEQAGTPLELYNKPATRFVADFVGQSNFISGPVCTTTRCLLELGQEGDRVFLPAETPRTTATIVVRPEQIALHADRPELQGESLSRLAGVVSENTFLGSKHVLRIKTCLPEPILVETSQGAASALAPEPGRSLWLSWRSGDGALLAD</sequence>
<dbReference type="Pfam" id="PF00005">
    <property type="entry name" value="ABC_tran"/>
    <property type="match status" value="1"/>
</dbReference>
<dbReference type="EMBL" id="OOFM01000001">
    <property type="protein sequence ID" value="SPL61410.1"/>
    <property type="molecule type" value="Genomic_DNA"/>
</dbReference>
<dbReference type="InterPro" id="IPR003439">
    <property type="entry name" value="ABC_transporter-like_ATP-bd"/>
</dbReference>
<feature type="domain" description="ABC transporter" evidence="9">
    <location>
        <begin position="20"/>
        <end position="254"/>
    </location>
</feature>
<proteinExistence type="inferred from homology"/>
<keyword evidence="3 8" id="KW-1003">Cell membrane</keyword>
<dbReference type="InterPro" id="IPR027417">
    <property type="entry name" value="P-loop_NTPase"/>
</dbReference>
<dbReference type="Proteomes" id="UP000246073">
    <property type="component" value="Unassembled WGS sequence"/>
</dbReference>
<keyword evidence="4 8" id="KW-0547">Nucleotide-binding</keyword>
<dbReference type="SUPFAM" id="SSF52540">
    <property type="entry name" value="P-loop containing nucleoside triphosphate hydrolases"/>
    <property type="match status" value="1"/>
</dbReference>
<evidence type="ECO:0000313" key="10">
    <source>
        <dbReference type="EMBL" id="SPL61410.1"/>
    </source>
</evidence>
<name>A0A2P9HC36_9HYPH</name>
<evidence type="ECO:0000256" key="3">
    <source>
        <dbReference type="ARBA" id="ARBA00022475"/>
    </source>
</evidence>
<keyword evidence="7 8" id="KW-0472">Membrane</keyword>
<evidence type="ECO:0000313" key="11">
    <source>
        <dbReference type="Proteomes" id="UP000246073"/>
    </source>
</evidence>
<dbReference type="AlphaFoldDB" id="A0A2P9HC36"/>
<accession>A0A2P9HC36</accession>
<dbReference type="InterPro" id="IPR050093">
    <property type="entry name" value="ABC_SmlMolc_Importer"/>
</dbReference>
<protein>
    <recommendedName>
        <fullName evidence="8">Spermidine/putrescine import ATP-binding protein PotA</fullName>
        <ecNumber evidence="8">7.6.2.11</ecNumber>
    </recommendedName>
</protein>
<dbReference type="Gene3D" id="2.40.50.100">
    <property type="match status" value="1"/>
</dbReference>
<dbReference type="SMART" id="SM00382">
    <property type="entry name" value="AAA"/>
    <property type="match status" value="1"/>
</dbReference>
<evidence type="ECO:0000256" key="4">
    <source>
        <dbReference type="ARBA" id="ARBA00022741"/>
    </source>
</evidence>
<evidence type="ECO:0000256" key="7">
    <source>
        <dbReference type="ARBA" id="ARBA00023136"/>
    </source>
</evidence>
<dbReference type="InterPro" id="IPR017871">
    <property type="entry name" value="ABC_transporter-like_CS"/>
</dbReference>
<reference evidence="11" key="1">
    <citation type="submission" date="2017-12" db="EMBL/GenBank/DDBJ databases">
        <authorList>
            <person name="Diaz M."/>
        </authorList>
    </citation>
    <scope>NUCLEOTIDE SEQUENCE [LARGE SCALE GENOMIC DNA]</scope>
    <source>
        <strain evidence="11">FI11154</strain>
    </source>
</reference>
<dbReference type="Gene3D" id="3.40.50.300">
    <property type="entry name" value="P-loop containing nucleotide triphosphate hydrolases"/>
    <property type="match status" value="1"/>
</dbReference>
<dbReference type="PROSITE" id="PS50893">
    <property type="entry name" value="ABC_TRANSPORTER_2"/>
    <property type="match status" value="1"/>
</dbReference>
<dbReference type="FunFam" id="3.40.50.300:FF:000133">
    <property type="entry name" value="Spermidine/putrescine import ATP-binding protein PotA"/>
    <property type="match status" value="1"/>
</dbReference>
<keyword evidence="6 8" id="KW-1278">Translocase</keyword>
<dbReference type="GO" id="GO:0005524">
    <property type="term" value="F:ATP binding"/>
    <property type="evidence" value="ECO:0007669"/>
    <property type="project" value="UniProtKB-KW"/>
</dbReference>
<dbReference type="GO" id="GO:0015847">
    <property type="term" value="P:putrescine transport"/>
    <property type="evidence" value="ECO:0007669"/>
    <property type="project" value="UniProtKB-ARBA"/>
</dbReference>
<gene>
    <name evidence="8" type="primary">potA</name>
    <name evidence="10" type="ORF">OHAE_4202</name>
</gene>
<evidence type="ECO:0000256" key="6">
    <source>
        <dbReference type="ARBA" id="ARBA00022967"/>
    </source>
</evidence>
<dbReference type="InterPro" id="IPR008995">
    <property type="entry name" value="Mo/tungstate-bd_C_term_dom"/>
</dbReference>